<evidence type="ECO:0000259" key="8">
    <source>
        <dbReference type="Pfam" id="PF21981"/>
    </source>
</evidence>
<dbReference type="RefSeq" id="WP_101954242.1">
    <property type="nucleotide sequence ID" value="NZ_PKHE01000009.1"/>
</dbReference>
<name>A0A2I1K0C1_9LACT</name>
<gene>
    <name evidence="6" type="primary">recX</name>
    <name evidence="10" type="ORF">CYJ57_04470</name>
</gene>
<reference evidence="10 11" key="1">
    <citation type="submission" date="2017-12" db="EMBL/GenBank/DDBJ databases">
        <title>Phylogenetic diversity of female urinary microbiome.</title>
        <authorList>
            <person name="Thomas-White K."/>
            <person name="Wolfe A.J."/>
        </authorList>
    </citation>
    <scope>NUCLEOTIDE SEQUENCE [LARGE SCALE GENOMIC DNA]</scope>
    <source>
        <strain evidence="10 11">UMB0898</strain>
    </source>
</reference>
<dbReference type="OrthoDB" id="5421057at2"/>
<dbReference type="HAMAP" id="MF_01114">
    <property type="entry name" value="RecX"/>
    <property type="match status" value="1"/>
</dbReference>
<evidence type="ECO:0000313" key="11">
    <source>
        <dbReference type="Proteomes" id="UP000234384"/>
    </source>
</evidence>
<feature type="domain" description="RecX second three-helical" evidence="7">
    <location>
        <begin position="111"/>
        <end position="148"/>
    </location>
</feature>
<dbReference type="Proteomes" id="UP000234384">
    <property type="component" value="Unassembled WGS sequence"/>
</dbReference>
<sequence length="274" mass="32901">MKITKIELQKNNHERYSIYVDEEFYVGIHEEVLIQMGLYQGQTVTQAQLDQLTHHEKEHKVIDKALNYLSYGLRSISEMRQYLMQQSFELEHIEATIERTIEKLIQMNYLNDEEYAKSYVRTAANLNRKGPRKIQQELKQRGISESHIMTGLDEYPMTQQLENAFDLAEKYCRSKTKYPPAMLKNKLYQYLLQKGFDREVIQESIDQVEFSSNPEEQYDRLNREGERLLRRHQRKYTGYELQHRVSSGLYSKGYDYDLIQQWLLDKEEAFEEQR</sequence>
<dbReference type="InterPro" id="IPR003783">
    <property type="entry name" value="Regulatory_RecX"/>
</dbReference>
<dbReference type="Pfam" id="PF21982">
    <property type="entry name" value="RecX_HTH1"/>
    <property type="match status" value="1"/>
</dbReference>
<evidence type="ECO:0000256" key="4">
    <source>
        <dbReference type="ARBA" id="ARBA00018111"/>
    </source>
</evidence>
<accession>A0A2I1K0C1</accession>
<dbReference type="InterPro" id="IPR053926">
    <property type="entry name" value="RecX_HTH_1st"/>
</dbReference>
<feature type="domain" description="RecX first three-helical" evidence="9">
    <location>
        <begin position="63"/>
        <end position="99"/>
    </location>
</feature>
<protein>
    <recommendedName>
        <fullName evidence="4 6">Regulatory protein RecX</fullName>
    </recommendedName>
</protein>
<comment type="function">
    <text evidence="1 6">Modulates RecA activity.</text>
</comment>
<dbReference type="InterPro" id="IPR036388">
    <property type="entry name" value="WH-like_DNA-bd_sf"/>
</dbReference>
<evidence type="ECO:0000256" key="6">
    <source>
        <dbReference type="HAMAP-Rule" id="MF_01114"/>
    </source>
</evidence>
<organism evidence="10 11">
    <name type="scientific">Falseniella ignava</name>
    <dbReference type="NCBI Taxonomy" id="137730"/>
    <lineage>
        <taxon>Bacteria</taxon>
        <taxon>Bacillati</taxon>
        <taxon>Bacillota</taxon>
        <taxon>Bacilli</taxon>
        <taxon>Lactobacillales</taxon>
        <taxon>Aerococcaceae</taxon>
        <taxon>Falseniella</taxon>
    </lineage>
</organism>
<comment type="similarity">
    <text evidence="3 6">Belongs to the RecX family.</text>
</comment>
<evidence type="ECO:0000256" key="5">
    <source>
        <dbReference type="ARBA" id="ARBA00022490"/>
    </source>
</evidence>
<keyword evidence="5 6" id="KW-0963">Cytoplasm</keyword>
<dbReference type="PANTHER" id="PTHR33602">
    <property type="entry name" value="REGULATORY PROTEIN RECX FAMILY PROTEIN"/>
    <property type="match status" value="1"/>
</dbReference>
<evidence type="ECO:0000256" key="3">
    <source>
        <dbReference type="ARBA" id="ARBA00009695"/>
    </source>
</evidence>
<comment type="subcellular location">
    <subcellularLocation>
        <location evidence="2 6">Cytoplasm</location>
    </subcellularLocation>
</comment>
<dbReference type="PANTHER" id="PTHR33602:SF1">
    <property type="entry name" value="REGULATORY PROTEIN RECX FAMILY PROTEIN"/>
    <property type="match status" value="1"/>
</dbReference>
<dbReference type="EMBL" id="PKHE01000009">
    <property type="protein sequence ID" value="PKY89100.1"/>
    <property type="molecule type" value="Genomic_DNA"/>
</dbReference>
<evidence type="ECO:0000259" key="7">
    <source>
        <dbReference type="Pfam" id="PF02631"/>
    </source>
</evidence>
<dbReference type="Pfam" id="PF02631">
    <property type="entry name" value="RecX_HTH2"/>
    <property type="match status" value="1"/>
</dbReference>
<dbReference type="InterPro" id="IPR053925">
    <property type="entry name" value="RecX_HTH_3rd"/>
</dbReference>
<dbReference type="Gene3D" id="1.10.10.10">
    <property type="entry name" value="Winged helix-like DNA-binding domain superfamily/Winged helix DNA-binding domain"/>
    <property type="match status" value="4"/>
</dbReference>
<dbReference type="AlphaFoldDB" id="A0A2I1K0C1"/>
<dbReference type="InterPro" id="IPR053924">
    <property type="entry name" value="RecX_HTH_2nd"/>
</dbReference>
<dbReference type="Pfam" id="PF21981">
    <property type="entry name" value="RecX_HTH3"/>
    <property type="match status" value="2"/>
</dbReference>
<evidence type="ECO:0000259" key="9">
    <source>
        <dbReference type="Pfam" id="PF21982"/>
    </source>
</evidence>
<feature type="domain" description="RecX third three-helical" evidence="8">
    <location>
        <begin position="215"/>
        <end position="263"/>
    </location>
</feature>
<comment type="caution">
    <text evidence="10">The sequence shown here is derived from an EMBL/GenBank/DDBJ whole genome shotgun (WGS) entry which is preliminary data.</text>
</comment>
<evidence type="ECO:0000313" key="10">
    <source>
        <dbReference type="EMBL" id="PKY89100.1"/>
    </source>
</evidence>
<dbReference type="NCBIfam" id="NF010733">
    <property type="entry name" value="PRK14135.1"/>
    <property type="match status" value="1"/>
</dbReference>
<dbReference type="GO" id="GO:0006282">
    <property type="term" value="P:regulation of DNA repair"/>
    <property type="evidence" value="ECO:0007669"/>
    <property type="project" value="UniProtKB-UniRule"/>
</dbReference>
<feature type="domain" description="RecX third three-helical" evidence="8">
    <location>
        <begin position="159"/>
        <end position="203"/>
    </location>
</feature>
<evidence type="ECO:0000256" key="2">
    <source>
        <dbReference type="ARBA" id="ARBA00004496"/>
    </source>
</evidence>
<dbReference type="GO" id="GO:0005737">
    <property type="term" value="C:cytoplasm"/>
    <property type="evidence" value="ECO:0007669"/>
    <property type="project" value="UniProtKB-SubCell"/>
</dbReference>
<proteinExistence type="inferred from homology"/>
<evidence type="ECO:0000256" key="1">
    <source>
        <dbReference type="ARBA" id="ARBA00003529"/>
    </source>
</evidence>